<dbReference type="EMBL" id="JARKIF010000003">
    <property type="protein sequence ID" value="KAJ7644830.1"/>
    <property type="molecule type" value="Genomic_DNA"/>
</dbReference>
<name>A0AAD7CCP7_9AGAR</name>
<comment type="caution">
    <text evidence="1">The sequence shown here is derived from an EMBL/GenBank/DDBJ whole genome shotgun (WGS) entry which is preliminary data.</text>
</comment>
<accession>A0AAD7CCP7</accession>
<gene>
    <name evidence="1" type="ORF">FB45DRAFT_862090</name>
</gene>
<dbReference type="Proteomes" id="UP001221142">
    <property type="component" value="Unassembled WGS sequence"/>
</dbReference>
<reference evidence="1" key="1">
    <citation type="submission" date="2023-03" db="EMBL/GenBank/DDBJ databases">
        <title>Massive genome expansion in bonnet fungi (Mycena s.s.) driven by repeated elements and novel gene families across ecological guilds.</title>
        <authorList>
            <consortium name="Lawrence Berkeley National Laboratory"/>
            <person name="Harder C.B."/>
            <person name="Miyauchi S."/>
            <person name="Viragh M."/>
            <person name="Kuo A."/>
            <person name="Thoen E."/>
            <person name="Andreopoulos B."/>
            <person name="Lu D."/>
            <person name="Skrede I."/>
            <person name="Drula E."/>
            <person name="Henrissat B."/>
            <person name="Morin E."/>
            <person name="Kohler A."/>
            <person name="Barry K."/>
            <person name="LaButti K."/>
            <person name="Morin E."/>
            <person name="Salamov A."/>
            <person name="Lipzen A."/>
            <person name="Mereny Z."/>
            <person name="Hegedus B."/>
            <person name="Baldrian P."/>
            <person name="Stursova M."/>
            <person name="Weitz H."/>
            <person name="Taylor A."/>
            <person name="Grigoriev I.V."/>
            <person name="Nagy L.G."/>
            <person name="Martin F."/>
            <person name="Kauserud H."/>
        </authorList>
    </citation>
    <scope>NUCLEOTIDE SEQUENCE</scope>
    <source>
        <strain evidence="1">9284</strain>
    </source>
</reference>
<evidence type="ECO:0000313" key="1">
    <source>
        <dbReference type="EMBL" id="KAJ7644830.1"/>
    </source>
</evidence>
<protein>
    <submittedName>
        <fullName evidence="1">Uncharacterized protein</fullName>
    </submittedName>
</protein>
<organism evidence="1 2">
    <name type="scientific">Roridomyces roridus</name>
    <dbReference type="NCBI Taxonomy" id="1738132"/>
    <lineage>
        <taxon>Eukaryota</taxon>
        <taxon>Fungi</taxon>
        <taxon>Dikarya</taxon>
        <taxon>Basidiomycota</taxon>
        <taxon>Agaricomycotina</taxon>
        <taxon>Agaricomycetes</taxon>
        <taxon>Agaricomycetidae</taxon>
        <taxon>Agaricales</taxon>
        <taxon>Marasmiineae</taxon>
        <taxon>Mycenaceae</taxon>
        <taxon>Roridomyces</taxon>
    </lineage>
</organism>
<keyword evidence="2" id="KW-1185">Reference proteome</keyword>
<proteinExistence type="predicted"/>
<sequence>MTSNRTGASAPDFEGPFKALSMERPRTLGTLSISQHKDRMTYIHLNWVEIITYKTRNPVLYAESPQPLEGSGSSLKIESMMRTITPFSFRTLPDASARGGIIASNLGIQQSGDAGYKVQRTEVLRKNVDGADQTGGASTLEKGSTVCRMEVSDEAAADVAWPFVLPKGLSKDTNGTISTRTRASASWTLTQNPIALEDDTGIHFERTWYNVGVFELRGEKSHEFKEISTEY</sequence>
<dbReference type="AlphaFoldDB" id="A0AAD7CCP7"/>
<evidence type="ECO:0000313" key="2">
    <source>
        <dbReference type="Proteomes" id="UP001221142"/>
    </source>
</evidence>